<keyword evidence="4 11" id="KW-1133">Transmembrane helix</keyword>
<keyword evidence="3 9" id="KW-0812">Transmembrane</keyword>
<evidence type="ECO:0000256" key="6">
    <source>
        <dbReference type="ARBA" id="ARBA00023136"/>
    </source>
</evidence>
<dbReference type="PANTHER" id="PTHR24243">
    <property type="entry name" value="G-PROTEIN COUPLED RECEPTOR"/>
    <property type="match status" value="1"/>
</dbReference>
<dbReference type="PROSITE" id="PS00237">
    <property type="entry name" value="G_PROTEIN_RECEP_F1_1"/>
    <property type="match status" value="1"/>
</dbReference>
<dbReference type="PANTHER" id="PTHR24243:SF232">
    <property type="entry name" value="PYROKININ 2 RECEPTOR 1-RELATED"/>
    <property type="match status" value="1"/>
</dbReference>
<keyword evidence="7 9" id="KW-0675">Receptor</keyword>
<dbReference type="InterPro" id="IPR000276">
    <property type="entry name" value="GPCR_Rhodpsn"/>
</dbReference>
<reference evidence="13" key="1">
    <citation type="submission" date="2021-05" db="EMBL/GenBank/DDBJ databases">
        <authorList>
            <person name="Alioto T."/>
            <person name="Alioto T."/>
            <person name="Gomez Garrido J."/>
        </authorList>
    </citation>
    <scope>NUCLEOTIDE SEQUENCE</scope>
</reference>
<feature type="compositionally biased region" description="Low complexity" evidence="10">
    <location>
        <begin position="587"/>
        <end position="602"/>
    </location>
</feature>
<evidence type="ECO:0000256" key="11">
    <source>
        <dbReference type="SAM" id="Phobius"/>
    </source>
</evidence>
<evidence type="ECO:0000256" key="9">
    <source>
        <dbReference type="RuleBase" id="RU000688"/>
    </source>
</evidence>
<dbReference type="Gene3D" id="1.20.1070.10">
    <property type="entry name" value="Rhodopsin 7-helix transmembrane proteins"/>
    <property type="match status" value="1"/>
</dbReference>
<dbReference type="GO" id="GO:0005886">
    <property type="term" value="C:plasma membrane"/>
    <property type="evidence" value="ECO:0007669"/>
    <property type="project" value="TreeGrafter"/>
</dbReference>
<feature type="region of interest" description="Disordered" evidence="10">
    <location>
        <begin position="512"/>
        <end position="567"/>
    </location>
</feature>
<feature type="transmembrane region" description="Helical" evidence="11">
    <location>
        <begin position="376"/>
        <end position="399"/>
    </location>
</feature>
<dbReference type="PROSITE" id="PS50262">
    <property type="entry name" value="G_PROTEIN_RECEP_F1_2"/>
    <property type="match status" value="1"/>
</dbReference>
<dbReference type="EMBL" id="HBUE01094360">
    <property type="protein sequence ID" value="CAG6482716.1"/>
    <property type="molecule type" value="Transcribed_RNA"/>
</dbReference>
<dbReference type="SMART" id="SM01381">
    <property type="entry name" value="7TM_GPCR_Srsx"/>
    <property type="match status" value="1"/>
</dbReference>
<evidence type="ECO:0000256" key="3">
    <source>
        <dbReference type="ARBA" id="ARBA00022692"/>
    </source>
</evidence>
<proteinExistence type="inferred from homology"/>
<protein>
    <submittedName>
        <fullName evidence="13">Neuropeptides capa receptor</fullName>
    </submittedName>
</protein>
<dbReference type="CDD" id="cd15134">
    <property type="entry name" value="7tmA_capaR"/>
    <property type="match status" value="1"/>
</dbReference>
<sequence>MMELQLPTELPALLNHTLHYLDMVRGSSGGNGSQAAAAVLSTNDTLLDLVGLQPVNGTVGDYQHHPGIKADPICIILPITIFYCFIFVAGIVGNLAICIVIAKNRSMHTATNYYLFNLAVSDFLLLLFGMPLEVYGTWYPFRYPFNQVACIITGLLSETATNATVLTITSFTVERYIAICHPFRSHTMSKLSRAIKFVIAIWLVAFGLATPQALQFGVVENGHTRLCTFKNHHFAHAFEVSSFLFFVGPMTVIAVLYVLIGIKLRKSKLLQGVKRQGHGAGSGAGGGGGGHHGATTLGGATAGGGGSGGGCSDGMTASGMGGHRAVTGQTRVIRMLVAVVATFFFCWAPFHAQRLMAVYGNVTNTNNQFFFDSYTVLTYISGILYFLSTCINPLLYHIMSHKFRDASRRTLRQCCCGGSDGKRADGQTYSALSRYGMAGNGGGSFKLANNMGYGVGALPPGAARVNSSTEPPGGQYCHQESEMSLLRSEPGRYHQKSDAHCVSISSQSTIMTTLSSSGGGNGGQINRSSSVERKHPNGRLPVCRNSTSSFGSRGSGNGPSENAEPGGRLSTIAEKLRRGTKKVLQFSKSPATSPSKSAGSGTMVPAGVTVPAEGKRRWLRKKESVDSCDTNTISNSSLKEYDEEEFSSAELARYMAEVNNEIR</sequence>
<dbReference type="Pfam" id="PF00001">
    <property type="entry name" value="7tm_1"/>
    <property type="match status" value="1"/>
</dbReference>
<evidence type="ECO:0000256" key="8">
    <source>
        <dbReference type="ARBA" id="ARBA00023224"/>
    </source>
</evidence>
<evidence type="ECO:0000256" key="1">
    <source>
        <dbReference type="ARBA" id="ARBA00004141"/>
    </source>
</evidence>
<keyword evidence="6 11" id="KW-0472">Membrane</keyword>
<keyword evidence="8 9" id="KW-0807">Transducer</keyword>
<name>A0A8D8BW36_CULPI</name>
<evidence type="ECO:0000256" key="10">
    <source>
        <dbReference type="SAM" id="MobiDB-lite"/>
    </source>
</evidence>
<feature type="transmembrane region" description="Helical" evidence="11">
    <location>
        <begin position="194"/>
        <end position="214"/>
    </location>
</feature>
<organism evidence="13">
    <name type="scientific">Culex pipiens</name>
    <name type="common">House mosquito</name>
    <dbReference type="NCBI Taxonomy" id="7175"/>
    <lineage>
        <taxon>Eukaryota</taxon>
        <taxon>Metazoa</taxon>
        <taxon>Ecdysozoa</taxon>
        <taxon>Arthropoda</taxon>
        <taxon>Hexapoda</taxon>
        <taxon>Insecta</taxon>
        <taxon>Pterygota</taxon>
        <taxon>Neoptera</taxon>
        <taxon>Endopterygota</taxon>
        <taxon>Diptera</taxon>
        <taxon>Nematocera</taxon>
        <taxon>Culicoidea</taxon>
        <taxon>Culicidae</taxon>
        <taxon>Culicinae</taxon>
        <taxon>Culicini</taxon>
        <taxon>Culex</taxon>
        <taxon>Culex</taxon>
    </lineage>
</organism>
<feature type="transmembrane region" description="Helical" evidence="11">
    <location>
        <begin position="114"/>
        <end position="132"/>
    </location>
</feature>
<feature type="region of interest" description="Disordered" evidence="10">
    <location>
        <begin position="582"/>
        <end position="607"/>
    </location>
</feature>
<comment type="subcellular location">
    <subcellularLocation>
        <location evidence="1">Membrane</location>
        <topology evidence="1">Multi-pass membrane protein</topology>
    </subcellularLocation>
</comment>
<feature type="transmembrane region" description="Helical" evidence="11">
    <location>
        <begin position="332"/>
        <end position="350"/>
    </location>
</feature>
<dbReference type="PRINTS" id="PR00237">
    <property type="entry name" value="GPCRRHODOPSN"/>
</dbReference>
<dbReference type="GO" id="GO:0008188">
    <property type="term" value="F:neuropeptide receptor activity"/>
    <property type="evidence" value="ECO:0007669"/>
    <property type="project" value="TreeGrafter"/>
</dbReference>
<comment type="similarity">
    <text evidence="2 9">Belongs to the G-protein coupled receptor 1 family.</text>
</comment>
<evidence type="ECO:0000256" key="2">
    <source>
        <dbReference type="ARBA" id="ARBA00010663"/>
    </source>
</evidence>
<feature type="domain" description="G-protein coupled receptors family 1 profile" evidence="12">
    <location>
        <begin position="93"/>
        <end position="396"/>
    </location>
</feature>
<evidence type="ECO:0000256" key="7">
    <source>
        <dbReference type="ARBA" id="ARBA00023170"/>
    </source>
</evidence>
<dbReference type="SUPFAM" id="SSF81321">
    <property type="entry name" value="Family A G protein-coupled receptor-like"/>
    <property type="match status" value="1"/>
</dbReference>
<dbReference type="InterPro" id="IPR017452">
    <property type="entry name" value="GPCR_Rhodpsn_7TM"/>
</dbReference>
<evidence type="ECO:0000256" key="5">
    <source>
        <dbReference type="ARBA" id="ARBA00023040"/>
    </source>
</evidence>
<keyword evidence="5 9" id="KW-0297">G-protein coupled receptor</keyword>
<dbReference type="AlphaFoldDB" id="A0A8D8BW36"/>
<feature type="transmembrane region" description="Helical" evidence="11">
    <location>
        <begin position="144"/>
        <end position="173"/>
    </location>
</feature>
<feature type="transmembrane region" description="Helical" evidence="11">
    <location>
        <begin position="75"/>
        <end position="102"/>
    </location>
</feature>
<feature type="transmembrane region" description="Helical" evidence="11">
    <location>
        <begin position="234"/>
        <end position="260"/>
    </location>
</feature>
<accession>A0A8D8BW36</accession>
<evidence type="ECO:0000313" key="13">
    <source>
        <dbReference type="EMBL" id="CAG6482716.1"/>
    </source>
</evidence>
<keyword evidence="13" id="KW-0527">Neuropeptide</keyword>
<evidence type="ECO:0000259" key="12">
    <source>
        <dbReference type="PROSITE" id="PS50262"/>
    </source>
</evidence>
<evidence type="ECO:0000256" key="4">
    <source>
        <dbReference type="ARBA" id="ARBA00022989"/>
    </source>
</evidence>